<proteinExistence type="predicted"/>
<comment type="caution">
    <text evidence="1">The sequence shown here is derived from an EMBL/GenBank/DDBJ whole genome shotgun (WGS) entry which is preliminary data.</text>
</comment>
<dbReference type="Proteomes" id="UP000886059">
    <property type="component" value="Unassembled WGS sequence"/>
</dbReference>
<accession>A0A7C5DEM5</accession>
<gene>
    <name evidence="1" type="ORF">ENL01_03475</name>
</gene>
<sequence length="78" mass="8523">MRTITTDERQLILDVTGEGLTPLPAAALEKDVFVTEVLQRLTDIDAEGIQLIFCGGTCLSKASQENRRGAFRESQQGV</sequence>
<evidence type="ECO:0000313" key="1">
    <source>
        <dbReference type="EMBL" id="HHE07943.1"/>
    </source>
</evidence>
<protein>
    <submittedName>
        <fullName evidence="1">Uncharacterized protein</fullName>
    </submittedName>
</protein>
<name>A0A7C5DEM5_9CHLB</name>
<organism evidence="1">
    <name type="scientific">Chlorobaculum parvum</name>
    <dbReference type="NCBI Taxonomy" id="274539"/>
    <lineage>
        <taxon>Bacteria</taxon>
        <taxon>Pseudomonadati</taxon>
        <taxon>Chlorobiota</taxon>
        <taxon>Chlorobiia</taxon>
        <taxon>Chlorobiales</taxon>
        <taxon>Chlorobiaceae</taxon>
        <taxon>Chlorobaculum</taxon>
    </lineage>
</organism>
<dbReference type="EMBL" id="DRSK01000200">
    <property type="protein sequence ID" value="HHE07943.1"/>
    <property type="molecule type" value="Genomic_DNA"/>
</dbReference>
<dbReference type="AlphaFoldDB" id="A0A7C5DEM5"/>
<reference evidence="1" key="1">
    <citation type="journal article" date="2020" name="mSystems">
        <title>Genome- and Community-Level Interaction Insights into Carbon Utilization and Element Cycling Functions of Hydrothermarchaeota in Hydrothermal Sediment.</title>
        <authorList>
            <person name="Zhou Z."/>
            <person name="Liu Y."/>
            <person name="Xu W."/>
            <person name="Pan J."/>
            <person name="Luo Z.H."/>
            <person name="Li M."/>
        </authorList>
    </citation>
    <scope>NUCLEOTIDE SEQUENCE [LARGE SCALE GENOMIC DNA]</scope>
    <source>
        <strain evidence="1">HyVt-628</strain>
    </source>
</reference>